<comment type="similarity">
    <text evidence="1">Belongs to the zinc-containing alcohol dehydrogenase family. Quinone oxidoreductase subfamily.</text>
</comment>
<dbReference type="SUPFAM" id="SSF51735">
    <property type="entry name" value="NAD(P)-binding Rossmann-fold domains"/>
    <property type="match status" value="1"/>
</dbReference>
<dbReference type="EMBL" id="ASHL01000004">
    <property type="protein sequence ID" value="EPD13050.1"/>
    <property type="molecule type" value="Genomic_DNA"/>
</dbReference>
<dbReference type="AlphaFoldDB" id="A0AB33Z180"/>
<dbReference type="Pfam" id="PF08240">
    <property type="entry name" value="ADH_N"/>
    <property type="match status" value="1"/>
</dbReference>
<accession>A0AB33Z180</accession>
<proteinExistence type="inferred from homology"/>
<dbReference type="Gene3D" id="3.40.50.720">
    <property type="entry name" value="NAD(P)-binding Rossmann-like Domain"/>
    <property type="match status" value="1"/>
</dbReference>
<comment type="caution">
    <text evidence="7">The sequence shown here is derived from an EMBL/GenBank/DDBJ whole genome shotgun (WGS) entry which is preliminary data.</text>
</comment>
<name>A0AB33Z180_9GAMM</name>
<dbReference type="InterPro" id="IPR011032">
    <property type="entry name" value="GroES-like_sf"/>
</dbReference>
<organism evidence="7 8">
    <name type="scientific">Cycloclasticus pugetii</name>
    <dbReference type="NCBI Taxonomy" id="34068"/>
    <lineage>
        <taxon>Bacteria</taxon>
        <taxon>Pseudomonadati</taxon>
        <taxon>Pseudomonadota</taxon>
        <taxon>Gammaproteobacteria</taxon>
        <taxon>Thiotrichales</taxon>
        <taxon>Piscirickettsiaceae</taxon>
        <taxon>Cycloclasticus</taxon>
    </lineage>
</organism>
<keyword evidence="3" id="KW-0560">Oxidoreductase</keyword>
<dbReference type="PANTHER" id="PTHR48106:SF13">
    <property type="entry name" value="QUINONE OXIDOREDUCTASE-RELATED"/>
    <property type="match status" value="1"/>
</dbReference>
<dbReference type="GO" id="GO:0070402">
    <property type="term" value="F:NADPH binding"/>
    <property type="evidence" value="ECO:0007669"/>
    <property type="project" value="TreeGrafter"/>
</dbReference>
<evidence type="ECO:0000256" key="5">
    <source>
        <dbReference type="ARBA" id="ARBA00048980"/>
    </source>
</evidence>
<gene>
    <name evidence="7" type="ORF">L196_05395</name>
</gene>
<keyword evidence="8" id="KW-1185">Reference proteome</keyword>
<evidence type="ECO:0000313" key="8">
    <source>
        <dbReference type="Proteomes" id="UP000015462"/>
    </source>
</evidence>
<dbReference type="SMART" id="SM00829">
    <property type="entry name" value="PKS_ER"/>
    <property type="match status" value="1"/>
</dbReference>
<evidence type="ECO:0000259" key="6">
    <source>
        <dbReference type="SMART" id="SM00829"/>
    </source>
</evidence>
<dbReference type="InterPro" id="IPR036291">
    <property type="entry name" value="NAD(P)-bd_dom_sf"/>
</dbReference>
<evidence type="ECO:0000256" key="4">
    <source>
        <dbReference type="ARBA" id="ARBA00038919"/>
    </source>
</evidence>
<dbReference type="GO" id="GO:0005829">
    <property type="term" value="C:cytosol"/>
    <property type="evidence" value="ECO:0007669"/>
    <property type="project" value="TreeGrafter"/>
</dbReference>
<keyword evidence="2" id="KW-0521">NADP</keyword>
<comment type="catalytic activity">
    <reaction evidence="5">
        <text>2 a quinone + NADPH + H(+) = 2 a 1,4-benzosemiquinone + NADP(+)</text>
        <dbReference type="Rhea" id="RHEA:14269"/>
        <dbReference type="ChEBI" id="CHEBI:15378"/>
        <dbReference type="ChEBI" id="CHEBI:57783"/>
        <dbReference type="ChEBI" id="CHEBI:58349"/>
        <dbReference type="ChEBI" id="CHEBI:132124"/>
        <dbReference type="ChEBI" id="CHEBI:134225"/>
        <dbReference type="EC" id="1.6.5.5"/>
    </reaction>
</comment>
<dbReference type="RefSeq" id="WP_016390231.1">
    <property type="nucleotide sequence ID" value="NZ_KE646807.1"/>
</dbReference>
<dbReference type="SUPFAM" id="SSF50129">
    <property type="entry name" value="GroES-like"/>
    <property type="match status" value="1"/>
</dbReference>
<dbReference type="FunFam" id="3.40.50.720:FF:000053">
    <property type="entry name" value="Quinone oxidoreductase 1"/>
    <property type="match status" value="1"/>
</dbReference>
<evidence type="ECO:0000256" key="1">
    <source>
        <dbReference type="ARBA" id="ARBA00010371"/>
    </source>
</evidence>
<dbReference type="GO" id="GO:0003960">
    <property type="term" value="F:quinone reductase (NADPH) activity"/>
    <property type="evidence" value="ECO:0007669"/>
    <property type="project" value="UniProtKB-EC"/>
</dbReference>
<dbReference type="Gene3D" id="3.90.180.10">
    <property type="entry name" value="Medium-chain alcohol dehydrogenases, catalytic domain"/>
    <property type="match status" value="1"/>
</dbReference>
<dbReference type="EC" id="1.6.5.5" evidence="4"/>
<sequence length="325" mass="35614">MHTNLSANIYQTGDSSVFKLDTTLIEEPKAQQVLLKQTAIGVNYIDTYFRSGLYPIDLPATLGDEAVGVIEQVGEGVTEFSVGQRVAYSAAKGAYTQYRVIHINELVPIPDNIDDTSVATSLLRGMTVEYLFCRLHELKPSYVILIHAAAGGVGQIACQWARAVGATVIGTVSSAEKARIAKRNGCDFVINYTEQNFVKAVDEITNGQKVDVVYDGVGKDTFTQSLDCLRVRGLMVSFGNASGKPDPFDVLELSKKGSLYLTRPTLYHYTRNRQEILDSAARYLAMLEKGHINIQVGESFALSDVAKAHDYLVQRNRIGSPVLIP</sequence>
<evidence type="ECO:0000313" key="7">
    <source>
        <dbReference type="EMBL" id="EPD13050.1"/>
    </source>
</evidence>
<dbReference type="InterPro" id="IPR047618">
    <property type="entry name" value="QOR-like"/>
</dbReference>
<dbReference type="CDD" id="cd05286">
    <property type="entry name" value="QOR2"/>
    <property type="match status" value="1"/>
</dbReference>
<reference evidence="7 8" key="1">
    <citation type="journal article" date="2013" name="Genome Announc.">
        <title>Genome Sequence of the Pyrene- and Fluoranthene-Degrading Bacterium Cycloclasticus sp. Strain PY97M.</title>
        <authorList>
            <person name="Cui Z."/>
            <person name="Xu G."/>
            <person name="Li Q."/>
            <person name="Gao W."/>
            <person name="Zheng L."/>
        </authorList>
    </citation>
    <scope>NUCLEOTIDE SEQUENCE [LARGE SCALE GENOMIC DNA]</scope>
    <source>
        <strain evidence="7 8">PY97M</strain>
    </source>
</reference>
<protein>
    <recommendedName>
        <fullName evidence="4">NADPH:quinone reductase</fullName>
        <ecNumber evidence="4">1.6.5.5</ecNumber>
    </recommendedName>
</protein>
<dbReference type="InterPro" id="IPR013154">
    <property type="entry name" value="ADH-like_N"/>
</dbReference>
<dbReference type="Pfam" id="PF00107">
    <property type="entry name" value="ADH_zinc_N"/>
    <property type="match status" value="1"/>
</dbReference>
<dbReference type="Proteomes" id="UP000015462">
    <property type="component" value="Unassembled WGS sequence"/>
</dbReference>
<feature type="domain" description="Enoyl reductase (ER)" evidence="6">
    <location>
        <begin position="13"/>
        <end position="323"/>
    </location>
</feature>
<dbReference type="InterPro" id="IPR020843">
    <property type="entry name" value="ER"/>
</dbReference>
<dbReference type="InterPro" id="IPR013149">
    <property type="entry name" value="ADH-like_C"/>
</dbReference>
<dbReference type="PANTHER" id="PTHR48106">
    <property type="entry name" value="QUINONE OXIDOREDUCTASE PIG3-RELATED"/>
    <property type="match status" value="1"/>
</dbReference>
<evidence type="ECO:0000256" key="2">
    <source>
        <dbReference type="ARBA" id="ARBA00022857"/>
    </source>
</evidence>
<dbReference type="GO" id="GO:0035925">
    <property type="term" value="F:mRNA 3'-UTR AU-rich region binding"/>
    <property type="evidence" value="ECO:0007669"/>
    <property type="project" value="TreeGrafter"/>
</dbReference>
<evidence type="ECO:0000256" key="3">
    <source>
        <dbReference type="ARBA" id="ARBA00023002"/>
    </source>
</evidence>